<dbReference type="PRINTS" id="PR00300">
    <property type="entry name" value="CLPPROTEASEA"/>
</dbReference>
<keyword evidence="4" id="KW-0143">Chaperone</keyword>
<dbReference type="Gene3D" id="1.10.8.60">
    <property type="match status" value="2"/>
</dbReference>
<dbReference type="InterPro" id="IPR003959">
    <property type="entry name" value="ATPase_AAA_core"/>
</dbReference>
<dbReference type="GO" id="GO:0006508">
    <property type="term" value="P:proteolysis"/>
    <property type="evidence" value="ECO:0007669"/>
    <property type="project" value="UniProtKB-KW"/>
</dbReference>
<dbReference type="InterPro" id="IPR041546">
    <property type="entry name" value="ClpA/ClpB_AAA_lid"/>
</dbReference>
<dbReference type="PANTHER" id="PTHR11638">
    <property type="entry name" value="ATP-DEPENDENT CLP PROTEASE"/>
    <property type="match status" value="1"/>
</dbReference>
<dbReference type="InterPro" id="IPR001270">
    <property type="entry name" value="ClpA/B"/>
</dbReference>
<evidence type="ECO:0000256" key="1">
    <source>
        <dbReference type="ARBA" id="ARBA00022737"/>
    </source>
</evidence>
<evidence type="ECO:0000256" key="2">
    <source>
        <dbReference type="ARBA" id="ARBA00022741"/>
    </source>
</evidence>
<dbReference type="SUPFAM" id="SSF52540">
    <property type="entry name" value="P-loop containing nucleoside triphosphate hydrolases"/>
    <property type="match status" value="2"/>
</dbReference>
<keyword evidence="3 7" id="KW-0067">ATP-binding</keyword>
<dbReference type="FunFam" id="3.40.50.300:FF:000025">
    <property type="entry name" value="ATP-dependent Clp protease subunit"/>
    <property type="match status" value="1"/>
</dbReference>
<dbReference type="RefSeq" id="WP_098517635.1">
    <property type="nucleotide sequence ID" value="NZ_NUVX01000080.1"/>
</dbReference>
<dbReference type="GO" id="GO:0016887">
    <property type="term" value="F:ATP hydrolysis activity"/>
    <property type="evidence" value="ECO:0007669"/>
    <property type="project" value="InterPro"/>
</dbReference>
<evidence type="ECO:0000313" key="7">
    <source>
        <dbReference type="EMBL" id="PFJ29156.1"/>
    </source>
</evidence>
<keyword evidence="1" id="KW-0677">Repeat</keyword>
<dbReference type="PANTHER" id="PTHR11638:SF18">
    <property type="entry name" value="HEAT SHOCK PROTEIN 104"/>
    <property type="match status" value="1"/>
</dbReference>
<evidence type="ECO:0000259" key="5">
    <source>
        <dbReference type="SMART" id="SM00382"/>
    </source>
</evidence>
<organism evidence="7 8">
    <name type="scientific">Bacillus thuringiensis</name>
    <dbReference type="NCBI Taxonomy" id="1428"/>
    <lineage>
        <taxon>Bacteria</taxon>
        <taxon>Bacillati</taxon>
        <taxon>Bacillota</taxon>
        <taxon>Bacilli</taxon>
        <taxon>Bacillales</taxon>
        <taxon>Bacillaceae</taxon>
        <taxon>Bacillus</taxon>
        <taxon>Bacillus cereus group</taxon>
    </lineage>
</organism>
<accession>A0A9X6WHU0</accession>
<feature type="domain" description="Clp ATPase C-terminal" evidence="6">
    <location>
        <begin position="627"/>
        <end position="713"/>
    </location>
</feature>
<dbReference type="AlphaFoldDB" id="A0A9X6WHU0"/>
<dbReference type="Pfam" id="PF07724">
    <property type="entry name" value="AAA_2"/>
    <property type="match status" value="1"/>
</dbReference>
<keyword evidence="2" id="KW-0547">Nucleotide-binding</keyword>
<dbReference type="SMART" id="SM01086">
    <property type="entry name" value="ClpB_D2-small"/>
    <property type="match status" value="1"/>
</dbReference>
<dbReference type="GO" id="GO:0005524">
    <property type="term" value="F:ATP binding"/>
    <property type="evidence" value="ECO:0007669"/>
    <property type="project" value="UniProtKB-KW"/>
</dbReference>
<evidence type="ECO:0000256" key="3">
    <source>
        <dbReference type="ARBA" id="ARBA00022840"/>
    </source>
</evidence>
<evidence type="ECO:0000313" key="8">
    <source>
        <dbReference type="Proteomes" id="UP000224003"/>
    </source>
</evidence>
<dbReference type="CDD" id="cd00009">
    <property type="entry name" value="AAA"/>
    <property type="match status" value="1"/>
</dbReference>
<protein>
    <submittedName>
        <fullName evidence="7">ATP-dependent Clp protease ATP-binding subunit ClpC</fullName>
    </submittedName>
</protein>
<name>A0A9X6WHU0_BACTU</name>
<dbReference type="EMBL" id="NUVX01000080">
    <property type="protein sequence ID" value="PFJ29156.1"/>
    <property type="molecule type" value="Genomic_DNA"/>
</dbReference>
<dbReference type="GO" id="GO:0008233">
    <property type="term" value="F:peptidase activity"/>
    <property type="evidence" value="ECO:0007669"/>
    <property type="project" value="UniProtKB-KW"/>
</dbReference>
<dbReference type="InterPro" id="IPR027417">
    <property type="entry name" value="P-loop_NTPase"/>
</dbReference>
<dbReference type="CDD" id="cd19499">
    <property type="entry name" value="RecA-like_ClpB_Hsp104-like"/>
    <property type="match status" value="1"/>
</dbReference>
<comment type="caution">
    <text evidence="7">The sequence shown here is derived from an EMBL/GenBank/DDBJ whole genome shotgun (WGS) entry which is preliminary data.</text>
</comment>
<dbReference type="GO" id="GO:0034605">
    <property type="term" value="P:cellular response to heat"/>
    <property type="evidence" value="ECO:0007669"/>
    <property type="project" value="TreeGrafter"/>
</dbReference>
<keyword evidence="7" id="KW-0378">Hydrolase</keyword>
<feature type="domain" description="AAA+ ATPase" evidence="5">
    <location>
        <begin position="119"/>
        <end position="261"/>
    </location>
</feature>
<feature type="domain" description="AAA+ ATPase" evidence="5">
    <location>
        <begin position="450"/>
        <end position="628"/>
    </location>
</feature>
<proteinExistence type="predicted"/>
<dbReference type="Gene3D" id="3.40.50.300">
    <property type="entry name" value="P-loop containing nucleotide triphosphate hydrolases"/>
    <property type="match status" value="2"/>
</dbReference>
<dbReference type="InterPro" id="IPR019489">
    <property type="entry name" value="Clp_ATPase_C"/>
</dbReference>
<sequence>MEQFICQVCEERYTLQKITNMNGQPLHICAHCLRVKLESGELKLKGKEKVEFLEKISLSIKQESPNSLKTTASSTENKPIFALQFGFDLTEKARKKQLDPLIGRSIEIENTLRILKRRTKNNPILVGEPGVGKTAIVEGIAEKIASGEVPSNLRDKKIISIPVGNLIAGTKFRGEFEDRLKKIIEEARERKDIILFLDEFHTIMGSGSDGSMDGAQMLKPALSRGEIQIIGATTFDEYRIHIEKDRALERRLQKVVVSQPTVENSIEILRGLKNNYEKFHDVTIPDEMIYEAVALTEKYVNDRMLPDKAIDLIDEACAHRSLLNTDIEETVKATQSNIINVDKEKETVLSSDNFEEAKKLINKEQNLHKTLKRKETSKRKANVISKDDLAHVLNQWTGIPTKELSKKEVEKLRSLEIELKQHVKGQDKSIETLAKAIKRNHLGLKDDNRPIGVFMMLGPSGVGKTELTKALTTLLLGDENKLIRLDMSEYKEKHTVSQLIGSPPGYVGYEDEGKLTKGIRQNPYSVVLFDEVEKAHPEVTDLFLQLFDEGRITDAKGRTIDAKNCIFIMTSNVGSDLYGSKKTTLGYDTEETTPEKELEKKVKERLKDHYRPEFINRIDDVMVFNRLTKENMIDIAKKFSDGLIQKLATKGIELKLSKSTIELLAEKGYDVEMGARPMKREIDKLKTLIADKLIESDNITKLSVSVKNKEFFVK</sequence>
<dbReference type="Pfam" id="PF00004">
    <property type="entry name" value="AAA"/>
    <property type="match status" value="1"/>
</dbReference>
<dbReference type="InterPro" id="IPR050130">
    <property type="entry name" value="ClpA_ClpB"/>
</dbReference>
<evidence type="ECO:0000256" key="4">
    <source>
        <dbReference type="ARBA" id="ARBA00023186"/>
    </source>
</evidence>
<dbReference type="Gene3D" id="4.10.860.10">
    <property type="entry name" value="UVR domain"/>
    <property type="match status" value="1"/>
</dbReference>
<dbReference type="InterPro" id="IPR003593">
    <property type="entry name" value="AAA+_ATPase"/>
</dbReference>
<reference evidence="7 8" key="1">
    <citation type="submission" date="2017-09" db="EMBL/GenBank/DDBJ databases">
        <title>Large-scale bioinformatics analysis of Bacillus genomes uncovers conserved roles of natural products in bacterial physiology.</title>
        <authorList>
            <consortium name="Agbiome Team Llc"/>
            <person name="Bleich R.M."/>
            <person name="Grubbs K.J."/>
            <person name="Santa Maria K.C."/>
            <person name="Allen S.E."/>
            <person name="Farag S."/>
            <person name="Shank E.A."/>
            <person name="Bowers A."/>
        </authorList>
    </citation>
    <scope>NUCLEOTIDE SEQUENCE [LARGE SCALE GENOMIC DNA]</scope>
    <source>
        <strain evidence="7 8">AFS085496</strain>
    </source>
</reference>
<gene>
    <name evidence="7" type="ORF">COJ15_32090</name>
</gene>
<dbReference type="GO" id="GO:0005737">
    <property type="term" value="C:cytoplasm"/>
    <property type="evidence" value="ECO:0007669"/>
    <property type="project" value="TreeGrafter"/>
</dbReference>
<dbReference type="Pfam" id="PF10431">
    <property type="entry name" value="ClpB_D2-small"/>
    <property type="match status" value="1"/>
</dbReference>
<dbReference type="SMART" id="SM00382">
    <property type="entry name" value="AAA"/>
    <property type="match status" value="2"/>
</dbReference>
<evidence type="ECO:0000259" key="6">
    <source>
        <dbReference type="SMART" id="SM01086"/>
    </source>
</evidence>
<dbReference type="Pfam" id="PF17871">
    <property type="entry name" value="AAA_lid_9"/>
    <property type="match status" value="1"/>
</dbReference>
<keyword evidence="7" id="KW-0645">Protease</keyword>
<dbReference type="Proteomes" id="UP000224003">
    <property type="component" value="Unassembled WGS sequence"/>
</dbReference>